<comment type="caution">
    <text evidence="2">The sequence shown here is derived from an EMBL/GenBank/DDBJ whole genome shotgun (WGS) entry which is preliminary data.</text>
</comment>
<accession>A0A6G1EAZ2</accession>
<feature type="compositionally biased region" description="Basic and acidic residues" evidence="1">
    <location>
        <begin position="1"/>
        <end position="15"/>
    </location>
</feature>
<dbReference type="Proteomes" id="UP000479710">
    <property type="component" value="Unassembled WGS sequence"/>
</dbReference>
<gene>
    <name evidence="2" type="ORF">E2562_020637</name>
</gene>
<evidence type="ECO:0000256" key="1">
    <source>
        <dbReference type="SAM" id="MobiDB-lite"/>
    </source>
</evidence>
<protein>
    <submittedName>
        <fullName evidence="2">Uncharacterized protein</fullName>
    </submittedName>
</protein>
<sequence>MAGHGEGYHDSRVAPHLDTSCPSPSSPSVADSSLRQRHCLPSLPLLVPIAASPNYKSAATSFPPSRRAPPPPLLVRAPTDLLSELRCLPPSSREILPPSPALMTAATL</sequence>
<evidence type="ECO:0000313" key="3">
    <source>
        <dbReference type="Proteomes" id="UP000479710"/>
    </source>
</evidence>
<name>A0A6G1EAZ2_9ORYZ</name>
<proteinExistence type="predicted"/>
<keyword evidence="3" id="KW-1185">Reference proteome</keyword>
<reference evidence="2 3" key="1">
    <citation type="submission" date="2019-11" db="EMBL/GenBank/DDBJ databases">
        <title>Whole genome sequence of Oryza granulata.</title>
        <authorList>
            <person name="Li W."/>
        </authorList>
    </citation>
    <scope>NUCLEOTIDE SEQUENCE [LARGE SCALE GENOMIC DNA]</scope>
    <source>
        <strain evidence="3">cv. Menghai</strain>
        <tissue evidence="2">Leaf</tissue>
    </source>
</reference>
<feature type="compositionally biased region" description="Low complexity" evidence="1">
    <location>
        <begin position="20"/>
        <end position="33"/>
    </location>
</feature>
<evidence type="ECO:0000313" key="2">
    <source>
        <dbReference type="EMBL" id="KAF0921950.1"/>
    </source>
</evidence>
<dbReference type="AlphaFoldDB" id="A0A6G1EAZ2"/>
<dbReference type="EMBL" id="SPHZ02000004">
    <property type="protein sequence ID" value="KAF0921950.1"/>
    <property type="molecule type" value="Genomic_DNA"/>
</dbReference>
<organism evidence="2 3">
    <name type="scientific">Oryza meyeriana var. granulata</name>
    <dbReference type="NCBI Taxonomy" id="110450"/>
    <lineage>
        <taxon>Eukaryota</taxon>
        <taxon>Viridiplantae</taxon>
        <taxon>Streptophyta</taxon>
        <taxon>Embryophyta</taxon>
        <taxon>Tracheophyta</taxon>
        <taxon>Spermatophyta</taxon>
        <taxon>Magnoliopsida</taxon>
        <taxon>Liliopsida</taxon>
        <taxon>Poales</taxon>
        <taxon>Poaceae</taxon>
        <taxon>BOP clade</taxon>
        <taxon>Oryzoideae</taxon>
        <taxon>Oryzeae</taxon>
        <taxon>Oryzinae</taxon>
        <taxon>Oryza</taxon>
        <taxon>Oryza meyeriana</taxon>
    </lineage>
</organism>
<feature type="region of interest" description="Disordered" evidence="1">
    <location>
        <begin position="1"/>
        <end position="34"/>
    </location>
</feature>